<evidence type="ECO:0000313" key="3">
    <source>
        <dbReference type="EMBL" id="KAK9763159.1"/>
    </source>
</evidence>
<comment type="caution">
    <text evidence="3">The sequence shown here is derived from an EMBL/GenBank/DDBJ whole genome shotgun (WGS) entry which is preliminary data.</text>
</comment>
<sequence>MQLLFVVSLAAVAMAAKHEKRATTCAGAAYNVPSFSGCINDCNQKAGQSFFDGYSKDPTSPNLVKSLSYECDSGNPDRTAFMTKAGICMVGCSTEEQNGYSGGYKAMCDWYKEHINDVCVPAETPAPPPVVETPTPTPEPVAPVEPTQSPPTPTSESIAPVEPTQYPPTSSVPTQESPIASQIPEESTSVVVSPTATSAVPSSTCQATPPYTGPTFDSCINNCNEQAGKTFFEGYSKDPNSPNLIKSLSYECDPSNADRTSFMTKAGICMVGCTTGEQDGYTNGYKAMCGWYEQNKLNTPSDCSVVSPTSSSVPTATSVDVLPTTCQPLTVTVTSTVTLTDIPQPTPNPVTCNHGAYACEAEGTSAKFTICVWGKPILEMCAPGTVCKTFGDSIICDWA</sequence>
<evidence type="ECO:0000313" key="4">
    <source>
        <dbReference type="Proteomes" id="UP001479436"/>
    </source>
</evidence>
<feature type="compositionally biased region" description="Polar residues" evidence="1">
    <location>
        <begin position="167"/>
        <end position="186"/>
    </location>
</feature>
<name>A0ABR2WNU0_9FUNG</name>
<feature type="compositionally biased region" description="Pro residues" evidence="1">
    <location>
        <begin position="126"/>
        <end position="153"/>
    </location>
</feature>
<organism evidence="3 4">
    <name type="scientific">Basidiobolus ranarum</name>
    <dbReference type="NCBI Taxonomy" id="34480"/>
    <lineage>
        <taxon>Eukaryota</taxon>
        <taxon>Fungi</taxon>
        <taxon>Fungi incertae sedis</taxon>
        <taxon>Zoopagomycota</taxon>
        <taxon>Entomophthoromycotina</taxon>
        <taxon>Basidiobolomycetes</taxon>
        <taxon>Basidiobolales</taxon>
        <taxon>Basidiobolaceae</taxon>
        <taxon>Basidiobolus</taxon>
    </lineage>
</organism>
<feature type="signal peptide" evidence="2">
    <location>
        <begin position="1"/>
        <end position="15"/>
    </location>
</feature>
<keyword evidence="4" id="KW-1185">Reference proteome</keyword>
<evidence type="ECO:0000256" key="1">
    <source>
        <dbReference type="SAM" id="MobiDB-lite"/>
    </source>
</evidence>
<proteinExistence type="predicted"/>
<gene>
    <name evidence="3" type="ORF">K7432_010420</name>
</gene>
<dbReference type="Proteomes" id="UP001479436">
    <property type="component" value="Unassembled WGS sequence"/>
</dbReference>
<keyword evidence="2" id="KW-0732">Signal</keyword>
<protein>
    <submittedName>
        <fullName evidence="3">Uncharacterized protein</fullName>
    </submittedName>
</protein>
<accession>A0ABR2WNU0</accession>
<dbReference type="EMBL" id="JASJQH010000717">
    <property type="protein sequence ID" value="KAK9763159.1"/>
    <property type="molecule type" value="Genomic_DNA"/>
</dbReference>
<feature type="chain" id="PRO_5046190178" evidence="2">
    <location>
        <begin position="16"/>
        <end position="399"/>
    </location>
</feature>
<evidence type="ECO:0000256" key="2">
    <source>
        <dbReference type="SAM" id="SignalP"/>
    </source>
</evidence>
<feature type="region of interest" description="Disordered" evidence="1">
    <location>
        <begin position="126"/>
        <end position="186"/>
    </location>
</feature>
<reference evidence="3 4" key="1">
    <citation type="submission" date="2023-04" db="EMBL/GenBank/DDBJ databases">
        <title>Genome of Basidiobolus ranarum AG-B5.</title>
        <authorList>
            <person name="Stajich J.E."/>
            <person name="Carter-House D."/>
            <person name="Gryganskyi A."/>
        </authorList>
    </citation>
    <scope>NUCLEOTIDE SEQUENCE [LARGE SCALE GENOMIC DNA]</scope>
    <source>
        <strain evidence="3 4">AG-B5</strain>
    </source>
</reference>